<gene>
    <name evidence="6" type="ORF">GCM10008096_04900</name>
</gene>
<dbReference type="InterPro" id="IPR036390">
    <property type="entry name" value="WH_DNA-bd_sf"/>
</dbReference>
<dbReference type="SUPFAM" id="SSF46785">
    <property type="entry name" value="Winged helix' DNA-binding domain"/>
    <property type="match status" value="1"/>
</dbReference>
<keyword evidence="3" id="KW-0238">DNA-binding</keyword>
<evidence type="ECO:0000313" key="7">
    <source>
        <dbReference type="Proteomes" id="UP000642819"/>
    </source>
</evidence>
<dbReference type="InterPro" id="IPR005650">
    <property type="entry name" value="BlaI_family"/>
</dbReference>
<keyword evidence="2" id="KW-0805">Transcription regulation</keyword>
<dbReference type="Gene3D" id="1.10.10.10">
    <property type="entry name" value="Winged helix-like DNA-binding domain superfamily/Winged helix DNA-binding domain"/>
    <property type="match status" value="1"/>
</dbReference>
<dbReference type="InterPro" id="IPR036388">
    <property type="entry name" value="WH-like_DNA-bd_sf"/>
</dbReference>
<accession>A0ABQ3GBX0</accession>
<proteinExistence type="inferred from homology"/>
<comment type="similarity">
    <text evidence="1">Belongs to the BlaI transcriptional regulatory family.</text>
</comment>
<feature type="region of interest" description="Disordered" evidence="5">
    <location>
        <begin position="123"/>
        <end position="142"/>
    </location>
</feature>
<comment type="caution">
    <text evidence="6">The sequence shown here is derived from an EMBL/GenBank/DDBJ whole genome shotgun (WGS) entry which is preliminary data.</text>
</comment>
<feature type="compositionally biased region" description="Polar residues" evidence="5">
    <location>
        <begin position="133"/>
        <end position="142"/>
    </location>
</feature>
<dbReference type="Pfam" id="PF03965">
    <property type="entry name" value="Penicillinase_R"/>
    <property type="match status" value="1"/>
</dbReference>
<dbReference type="Gene3D" id="6.10.140.850">
    <property type="match status" value="1"/>
</dbReference>
<evidence type="ECO:0000256" key="1">
    <source>
        <dbReference type="ARBA" id="ARBA00011046"/>
    </source>
</evidence>
<evidence type="ECO:0000313" key="6">
    <source>
        <dbReference type="EMBL" id="GHD01129.1"/>
    </source>
</evidence>
<name>A0ABQ3GBX0_9MICC</name>
<dbReference type="EMBL" id="BMXK01000002">
    <property type="protein sequence ID" value="GHD01129.1"/>
    <property type="molecule type" value="Genomic_DNA"/>
</dbReference>
<keyword evidence="4" id="KW-0804">Transcription</keyword>
<keyword evidence="7" id="KW-1185">Reference proteome</keyword>
<organism evidence="6 7">
    <name type="scientific">Zhihengliuella salsuginis</name>
    <dbReference type="NCBI Taxonomy" id="578222"/>
    <lineage>
        <taxon>Bacteria</taxon>
        <taxon>Bacillati</taxon>
        <taxon>Actinomycetota</taxon>
        <taxon>Actinomycetes</taxon>
        <taxon>Micrococcales</taxon>
        <taxon>Micrococcaceae</taxon>
        <taxon>Zhihengliuella</taxon>
    </lineage>
</organism>
<dbReference type="Proteomes" id="UP000642819">
    <property type="component" value="Unassembled WGS sequence"/>
</dbReference>
<evidence type="ECO:0000256" key="5">
    <source>
        <dbReference type="SAM" id="MobiDB-lite"/>
    </source>
</evidence>
<evidence type="ECO:0000256" key="3">
    <source>
        <dbReference type="ARBA" id="ARBA00023125"/>
    </source>
</evidence>
<reference evidence="7" key="1">
    <citation type="journal article" date="2019" name="Int. J. Syst. Evol. Microbiol.">
        <title>The Global Catalogue of Microorganisms (GCM) 10K type strain sequencing project: providing services to taxonomists for standard genome sequencing and annotation.</title>
        <authorList>
            <consortium name="The Broad Institute Genomics Platform"/>
            <consortium name="The Broad Institute Genome Sequencing Center for Infectious Disease"/>
            <person name="Wu L."/>
            <person name="Ma J."/>
        </authorList>
    </citation>
    <scope>NUCLEOTIDE SEQUENCE [LARGE SCALE GENOMIC DNA]</scope>
    <source>
        <strain evidence="7">KCTC 19466</strain>
    </source>
</reference>
<evidence type="ECO:0000256" key="4">
    <source>
        <dbReference type="ARBA" id="ARBA00023163"/>
    </source>
</evidence>
<protein>
    <submittedName>
        <fullName evidence="6">Transcriptional regulator</fullName>
    </submittedName>
</protein>
<sequence>MASLGDLERSVMDLLWDSTEAQTANSLRDALAHAGAEDGKELAVTTVLTVLARLEKKDLVARERDTRPHQYRAVMSREEHTVELMNEALGNVMDREAVLARFIGGISGGEAAALRRLLEGPAAEAARPLDSGTPHTTSGQSA</sequence>
<evidence type="ECO:0000256" key="2">
    <source>
        <dbReference type="ARBA" id="ARBA00023015"/>
    </source>
</evidence>
<dbReference type="RefSeq" id="WP_189348538.1">
    <property type="nucleotide sequence ID" value="NZ_BMXK01000002.1"/>
</dbReference>